<organism evidence="2 3">
    <name type="scientific">Eragrostis curvula</name>
    <name type="common">weeping love grass</name>
    <dbReference type="NCBI Taxonomy" id="38414"/>
    <lineage>
        <taxon>Eukaryota</taxon>
        <taxon>Viridiplantae</taxon>
        <taxon>Streptophyta</taxon>
        <taxon>Embryophyta</taxon>
        <taxon>Tracheophyta</taxon>
        <taxon>Spermatophyta</taxon>
        <taxon>Magnoliopsida</taxon>
        <taxon>Liliopsida</taxon>
        <taxon>Poales</taxon>
        <taxon>Poaceae</taxon>
        <taxon>PACMAD clade</taxon>
        <taxon>Chloridoideae</taxon>
        <taxon>Eragrostideae</taxon>
        <taxon>Eragrostidinae</taxon>
        <taxon>Eragrostis</taxon>
    </lineage>
</organism>
<feature type="transmembrane region" description="Helical" evidence="1">
    <location>
        <begin position="32"/>
        <end position="49"/>
    </location>
</feature>
<keyword evidence="1" id="KW-1133">Transmembrane helix</keyword>
<feature type="non-terminal residue" evidence="2">
    <location>
        <position position="1"/>
    </location>
</feature>
<comment type="caution">
    <text evidence="2">The sequence shown here is derived from an EMBL/GenBank/DDBJ whole genome shotgun (WGS) entry which is preliminary data.</text>
</comment>
<proteinExistence type="predicted"/>
<gene>
    <name evidence="2" type="ORF">EJB05_28459</name>
</gene>
<dbReference type="PANTHER" id="PTHR36483:SF1">
    <property type="entry name" value="OS02G0130700 PROTEIN"/>
    <property type="match status" value="1"/>
</dbReference>
<keyword evidence="1" id="KW-0472">Membrane</keyword>
<evidence type="ECO:0000256" key="1">
    <source>
        <dbReference type="SAM" id="Phobius"/>
    </source>
</evidence>
<dbReference type="PANTHER" id="PTHR36483">
    <property type="entry name" value="OS02G0130700 PROTEIN"/>
    <property type="match status" value="1"/>
</dbReference>
<dbReference type="AlphaFoldDB" id="A0A5J9URH7"/>
<name>A0A5J9URH7_9POAL</name>
<keyword evidence="3" id="KW-1185">Reference proteome</keyword>
<protein>
    <submittedName>
        <fullName evidence="2">Uncharacterized protein</fullName>
    </submittedName>
</protein>
<sequence>VGVNAMTERRAAEINTSLSFSRGANSRMEGKTVAALCCLVIVLLSGQFPQVSSMRKFCRCYKPCYPECREKLPRWLCILKCLDDCSPNAYIDSATSAGNCEGICQSLSLCGMATGQDNVEACMDDCTKSHGAYAPTTANLN</sequence>
<reference evidence="2 3" key="1">
    <citation type="journal article" date="2019" name="Sci. Rep.">
        <title>A high-quality genome of Eragrostis curvula grass provides insights into Poaceae evolution and supports new strategies to enhance forage quality.</title>
        <authorList>
            <person name="Carballo J."/>
            <person name="Santos B.A.C.M."/>
            <person name="Zappacosta D."/>
            <person name="Garbus I."/>
            <person name="Selva J.P."/>
            <person name="Gallo C.A."/>
            <person name="Diaz A."/>
            <person name="Albertini E."/>
            <person name="Caccamo M."/>
            <person name="Echenique V."/>
        </authorList>
    </citation>
    <scope>NUCLEOTIDE SEQUENCE [LARGE SCALE GENOMIC DNA]</scope>
    <source>
        <strain evidence="3">cv. Victoria</strain>
        <tissue evidence="2">Leaf</tissue>
    </source>
</reference>
<dbReference type="EMBL" id="RWGY01000013">
    <property type="protein sequence ID" value="TVU25938.1"/>
    <property type="molecule type" value="Genomic_DNA"/>
</dbReference>
<dbReference type="Gramene" id="TVU25938">
    <property type="protein sequence ID" value="TVU25938"/>
    <property type="gene ID" value="EJB05_28459"/>
</dbReference>
<evidence type="ECO:0000313" key="2">
    <source>
        <dbReference type="EMBL" id="TVU25938.1"/>
    </source>
</evidence>
<evidence type="ECO:0000313" key="3">
    <source>
        <dbReference type="Proteomes" id="UP000324897"/>
    </source>
</evidence>
<dbReference type="OrthoDB" id="685537at2759"/>
<keyword evidence="1" id="KW-0812">Transmembrane</keyword>
<accession>A0A5J9URH7</accession>
<dbReference type="Proteomes" id="UP000324897">
    <property type="component" value="Chromosome 2"/>
</dbReference>